<reference evidence="2 3" key="1">
    <citation type="submission" date="2018-11" db="EMBL/GenBank/DDBJ databases">
        <title>Saccharopolyspora rhizosphaerae sp. nov., an actinomycete isolated from rhizosphere soil in Thailand.</title>
        <authorList>
            <person name="Intra B."/>
            <person name="Euanorasetr J."/>
            <person name="Take A."/>
            <person name="Inahashi Y."/>
            <person name="Mori M."/>
            <person name="Panbangred W."/>
            <person name="Matsumoto A."/>
        </authorList>
    </citation>
    <scope>NUCLEOTIDE SEQUENCE [LARGE SCALE GENOMIC DNA]</scope>
    <source>
        <strain evidence="2 3">H219</strain>
    </source>
</reference>
<dbReference type="InterPro" id="IPR023606">
    <property type="entry name" value="CoA-Trfase_III_dom_1_sf"/>
</dbReference>
<keyword evidence="3" id="KW-1185">Reference proteome</keyword>
<keyword evidence="1 2" id="KW-0808">Transferase</keyword>
<protein>
    <submittedName>
        <fullName evidence="2">CoA transferase</fullName>
    </submittedName>
</protein>
<evidence type="ECO:0000313" key="2">
    <source>
        <dbReference type="EMBL" id="RRO16949.1"/>
    </source>
</evidence>
<dbReference type="SUPFAM" id="SSF89796">
    <property type="entry name" value="CoA-transferase family III (CaiB/BaiF)"/>
    <property type="match status" value="1"/>
</dbReference>
<comment type="caution">
    <text evidence="2">The sequence shown here is derived from an EMBL/GenBank/DDBJ whole genome shotgun (WGS) entry which is preliminary data.</text>
</comment>
<organism evidence="2 3">
    <name type="scientific">Saccharopolyspora rhizosphaerae</name>
    <dbReference type="NCBI Taxonomy" id="2492662"/>
    <lineage>
        <taxon>Bacteria</taxon>
        <taxon>Bacillati</taxon>
        <taxon>Actinomycetota</taxon>
        <taxon>Actinomycetes</taxon>
        <taxon>Pseudonocardiales</taxon>
        <taxon>Pseudonocardiaceae</taxon>
        <taxon>Saccharopolyspora</taxon>
    </lineage>
</organism>
<proteinExistence type="predicted"/>
<dbReference type="Gene3D" id="3.40.50.10540">
    <property type="entry name" value="Crotonobetainyl-coa:carnitine coa-transferase, domain 1"/>
    <property type="match status" value="1"/>
</dbReference>
<name>A0A3R8P0N3_9PSEU</name>
<dbReference type="AlphaFoldDB" id="A0A3R8P0N3"/>
<dbReference type="Pfam" id="PF02515">
    <property type="entry name" value="CoA_transf_3"/>
    <property type="match status" value="1"/>
</dbReference>
<dbReference type="PANTHER" id="PTHR48207">
    <property type="entry name" value="SUCCINATE--HYDROXYMETHYLGLUTARATE COA-TRANSFERASE"/>
    <property type="match status" value="1"/>
</dbReference>
<accession>A0A3R8P0N3</accession>
<dbReference type="InterPro" id="IPR044855">
    <property type="entry name" value="CoA-Trfase_III_dom3_sf"/>
</dbReference>
<dbReference type="GO" id="GO:0008410">
    <property type="term" value="F:CoA-transferase activity"/>
    <property type="evidence" value="ECO:0007669"/>
    <property type="project" value="TreeGrafter"/>
</dbReference>
<gene>
    <name evidence="2" type="ORF">EIL87_11745</name>
</gene>
<dbReference type="PANTHER" id="PTHR48207:SF3">
    <property type="entry name" value="SUCCINATE--HYDROXYMETHYLGLUTARATE COA-TRANSFERASE"/>
    <property type="match status" value="1"/>
</dbReference>
<evidence type="ECO:0000313" key="3">
    <source>
        <dbReference type="Proteomes" id="UP000274515"/>
    </source>
</evidence>
<evidence type="ECO:0000256" key="1">
    <source>
        <dbReference type="ARBA" id="ARBA00022679"/>
    </source>
</evidence>
<dbReference type="Proteomes" id="UP000274515">
    <property type="component" value="Unassembled WGS sequence"/>
</dbReference>
<dbReference type="Gene3D" id="3.30.1540.10">
    <property type="entry name" value="formyl-coa transferase, domain 3"/>
    <property type="match status" value="1"/>
</dbReference>
<dbReference type="InterPro" id="IPR003673">
    <property type="entry name" value="CoA-Trfase_fam_III"/>
</dbReference>
<dbReference type="InterPro" id="IPR050483">
    <property type="entry name" value="CoA-transferase_III_domain"/>
</dbReference>
<dbReference type="OrthoDB" id="9797653at2"/>
<dbReference type="RefSeq" id="WP_125090275.1">
    <property type="nucleotide sequence ID" value="NZ_RSAA01000010.1"/>
</dbReference>
<dbReference type="EMBL" id="RSAA01000010">
    <property type="protein sequence ID" value="RRO16949.1"/>
    <property type="molecule type" value="Genomic_DNA"/>
</dbReference>
<sequence>MSESTVPPGAGPLAGIRVVDLSKILAGPYVTMSLADLGADVVKVEHPDGGDPTRSWGPPFNGPDATYYLSANRNKRSVVLDLKSADGHEAVHRLISTADVVVENFRPGSSLHELYSYERLSEQYPELVVLHISAFGDAGPMRLEPGYDMVAQAAAGLMSLTGEPDGPPLKAGYAMADLSAALFGVIGVNAALVERARTGRGQYLTTSLYESQLALHVSWATGYFATRERPRRLGSGHPNLVPYQAYPASDGNFVIAVGNQDLWRRLCVTIGREDLPADPRFITNADRVTHRDALNAELEVTLRERTVEQWCTLLGQAGVPVTPIRSLDEIYASEQTQVLGMIGTVDHPAVGELEQIRFPVTFRGERPELRTAPPVLGEHSREVLSELGYDDAEVDRLLAAPGDLREEARPHQ</sequence>